<dbReference type="EMBL" id="BMER01000001">
    <property type="protein sequence ID" value="GGG86401.1"/>
    <property type="molecule type" value="Genomic_DNA"/>
</dbReference>
<name>A0A917M9L5_9SPHI</name>
<dbReference type="Proteomes" id="UP000660862">
    <property type="component" value="Unassembled WGS sequence"/>
</dbReference>
<dbReference type="GO" id="GO:0005737">
    <property type="term" value="C:cytoplasm"/>
    <property type="evidence" value="ECO:0007669"/>
    <property type="project" value="TreeGrafter"/>
</dbReference>
<keyword evidence="3" id="KW-1185">Reference proteome</keyword>
<gene>
    <name evidence="2" type="ORF">GCM10007415_19930</name>
</gene>
<proteinExistence type="predicted"/>
<dbReference type="Pfam" id="PF12706">
    <property type="entry name" value="Lactamase_B_2"/>
    <property type="match status" value="1"/>
</dbReference>
<reference evidence="2" key="1">
    <citation type="journal article" date="2014" name="Int. J. Syst. Evol. Microbiol.">
        <title>Complete genome sequence of Corynebacterium casei LMG S-19264T (=DSM 44701T), isolated from a smear-ripened cheese.</title>
        <authorList>
            <consortium name="US DOE Joint Genome Institute (JGI-PGF)"/>
            <person name="Walter F."/>
            <person name="Albersmeier A."/>
            <person name="Kalinowski J."/>
            <person name="Ruckert C."/>
        </authorList>
    </citation>
    <scope>NUCLEOTIDE SEQUENCE</scope>
    <source>
        <strain evidence="2">CGMCC 1.12195</strain>
    </source>
</reference>
<feature type="domain" description="Metallo-beta-lactamase" evidence="1">
    <location>
        <begin position="124"/>
        <end position="318"/>
    </location>
</feature>
<organism evidence="2 3">
    <name type="scientific">Parapedobacter pyrenivorans</name>
    <dbReference type="NCBI Taxonomy" id="1305674"/>
    <lineage>
        <taxon>Bacteria</taxon>
        <taxon>Pseudomonadati</taxon>
        <taxon>Bacteroidota</taxon>
        <taxon>Sphingobacteriia</taxon>
        <taxon>Sphingobacteriales</taxon>
        <taxon>Sphingobacteriaceae</taxon>
        <taxon>Parapedobacter</taxon>
    </lineage>
</organism>
<evidence type="ECO:0000313" key="2">
    <source>
        <dbReference type="EMBL" id="GGG86401.1"/>
    </source>
</evidence>
<dbReference type="InterPro" id="IPR036866">
    <property type="entry name" value="RibonucZ/Hydroxyglut_hydro"/>
</dbReference>
<evidence type="ECO:0000259" key="1">
    <source>
        <dbReference type="Pfam" id="PF12706"/>
    </source>
</evidence>
<dbReference type="SUPFAM" id="SSF56281">
    <property type="entry name" value="Metallo-hydrolase/oxidoreductase"/>
    <property type="match status" value="1"/>
</dbReference>
<dbReference type="AlphaFoldDB" id="A0A917M9L5"/>
<dbReference type="PANTHER" id="PTHR15032">
    <property type="entry name" value="N-ACYL-PHOSPHATIDYLETHANOLAMINE-HYDROLYZING PHOSPHOLIPASE D"/>
    <property type="match status" value="1"/>
</dbReference>
<sequence length="374" mass="41981">MRKTITRMLISLLALCVILVVGIALFIRQPPFGKAPVGQRLERIKSSPNYKDGSFQNMEDTPNLAEGTNMLTVLWSFLFDKTPRQVPIDSIPYVQTDLHALDIHKDVLVWFGHSSYFLQIDGKRILVDPVFNGNASPVSFTTKSFPGTTNYHAEDMPDIDYLVITHDHWDHLDYNTVKKLQPKVGGVICPLGVGAHLEYWGYPAGKIVELDWHESAGLADGFSLRATPARHFSGRAFKRNGTLWASFVLNTPSRRIFIGGDSGYGSHFAQIGRQYGPFDLAILEDGQYNPYWIYIHMLPEQVLCAAEDLGATHILPVHNSKFSLAMHAWDAPLVSITEANKQKTGLNLLTPMIGQPVYLQDSTQTFSHWWEGKN</sequence>
<dbReference type="PANTHER" id="PTHR15032:SF4">
    <property type="entry name" value="N-ACYL-PHOSPHATIDYLETHANOLAMINE-HYDROLYZING PHOSPHOLIPASE D"/>
    <property type="match status" value="1"/>
</dbReference>
<protein>
    <submittedName>
        <fullName evidence="2">MBL fold metallo-hydrolase</fullName>
    </submittedName>
</protein>
<dbReference type="InterPro" id="IPR001279">
    <property type="entry name" value="Metallo-B-lactamas"/>
</dbReference>
<reference evidence="2" key="2">
    <citation type="submission" date="2020-09" db="EMBL/GenBank/DDBJ databases">
        <authorList>
            <person name="Sun Q."/>
            <person name="Zhou Y."/>
        </authorList>
    </citation>
    <scope>NUCLEOTIDE SEQUENCE</scope>
    <source>
        <strain evidence="2">CGMCC 1.12195</strain>
    </source>
</reference>
<comment type="caution">
    <text evidence="2">The sequence shown here is derived from an EMBL/GenBank/DDBJ whole genome shotgun (WGS) entry which is preliminary data.</text>
</comment>
<evidence type="ECO:0000313" key="3">
    <source>
        <dbReference type="Proteomes" id="UP000660862"/>
    </source>
</evidence>
<dbReference type="Gene3D" id="3.60.15.10">
    <property type="entry name" value="Ribonuclease Z/Hydroxyacylglutathione hydrolase-like"/>
    <property type="match status" value="1"/>
</dbReference>
<accession>A0A917M9L5</accession>